<reference evidence="1" key="1">
    <citation type="submission" date="2023-07" db="EMBL/GenBank/DDBJ databases">
        <authorList>
            <consortium name="AG Swart"/>
            <person name="Singh M."/>
            <person name="Singh A."/>
            <person name="Seah K."/>
            <person name="Emmerich C."/>
        </authorList>
    </citation>
    <scope>NUCLEOTIDE SEQUENCE</scope>
    <source>
        <strain evidence="1">DP1</strain>
    </source>
</reference>
<keyword evidence="2" id="KW-1185">Reference proteome</keyword>
<evidence type="ECO:0000313" key="2">
    <source>
        <dbReference type="Proteomes" id="UP001295684"/>
    </source>
</evidence>
<accession>A0AAD1UAU7</accession>
<sequence>MNINWTRTCEDLLSPEKGDALDLLQLEQSCHDQKTVEDEKSDSGHDKFSYCKLRPDFTGLLPEEVSLFEMEDLASQDVSKSLQAVSGSKSVLKLGTERSICTKINNSVSGSITVANCVTKKQNASSRSKRRKKLRKREPNYSKMVDSILEDIEISSNLNKPPERRDVLHKRILRGFKKYIASLFDSCRIRPCRMRTRDASFKEILVTQAHNINLIEGEDASENKDLKELVCWMAMNKNTSKAKSLFDQNNESITRLEDLLAKYSIQKLMEVCRDKNIAKMYDFFIKNGIKNFLDKCPNHLKDVYKDYLMGIHHKFNSIS</sequence>
<dbReference type="EMBL" id="CAMPGE010006824">
    <property type="protein sequence ID" value="CAI2365723.1"/>
    <property type="molecule type" value="Genomic_DNA"/>
</dbReference>
<protein>
    <submittedName>
        <fullName evidence="1">Uncharacterized protein</fullName>
    </submittedName>
</protein>
<proteinExistence type="predicted"/>
<comment type="caution">
    <text evidence="1">The sequence shown here is derived from an EMBL/GenBank/DDBJ whole genome shotgun (WGS) entry which is preliminary data.</text>
</comment>
<gene>
    <name evidence="1" type="ORF">ECRASSUSDP1_LOCUS7019</name>
</gene>
<organism evidence="1 2">
    <name type="scientific">Euplotes crassus</name>
    <dbReference type="NCBI Taxonomy" id="5936"/>
    <lineage>
        <taxon>Eukaryota</taxon>
        <taxon>Sar</taxon>
        <taxon>Alveolata</taxon>
        <taxon>Ciliophora</taxon>
        <taxon>Intramacronucleata</taxon>
        <taxon>Spirotrichea</taxon>
        <taxon>Hypotrichia</taxon>
        <taxon>Euplotida</taxon>
        <taxon>Euplotidae</taxon>
        <taxon>Moneuplotes</taxon>
    </lineage>
</organism>
<dbReference type="Proteomes" id="UP001295684">
    <property type="component" value="Unassembled WGS sequence"/>
</dbReference>
<name>A0AAD1UAU7_EUPCR</name>
<dbReference type="AlphaFoldDB" id="A0AAD1UAU7"/>
<evidence type="ECO:0000313" key="1">
    <source>
        <dbReference type="EMBL" id="CAI2365723.1"/>
    </source>
</evidence>